<dbReference type="InterPro" id="IPR011990">
    <property type="entry name" value="TPR-like_helical_dom_sf"/>
</dbReference>
<feature type="chain" id="PRO_5007443156" description="Surface lipoprotein assembly modifier C-terminal domain-containing protein" evidence="1">
    <location>
        <begin position="23"/>
        <end position="459"/>
    </location>
</feature>
<dbReference type="PROSITE" id="PS51257">
    <property type="entry name" value="PROKAR_LIPOPROTEIN"/>
    <property type="match status" value="1"/>
</dbReference>
<keyword evidence="4" id="KW-1185">Reference proteome</keyword>
<dbReference type="RefSeq" id="WP_039003314.1">
    <property type="nucleotide sequence ID" value="NZ_CP014327.1"/>
</dbReference>
<proteinExistence type="predicted"/>
<dbReference type="InterPro" id="IPR007655">
    <property type="entry name" value="Slam_C"/>
</dbReference>
<evidence type="ECO:0000313" key="4">
    <source>
        <dbReference type="Proteomes" id="UP000070371"/>
    </source>
</evidence>
<evidence type="ECO:0000259" key="2">
    <source>
        <dbReference type="Pfam" id="PF04575"/>
    </source>
</evidence>
<evidence type="ECO:0000313" key="3">
    <source>
        <dbReference type="EMBL" id="AML49972.1"/>
    </source>
</evidence>
<dbReference type="EMBL" id="CP014327">
    <property type="protein sequence ID" value="AML49972.1"/>
    <property type="molecule type" value="Genomic_DNA"/>
</dbReference>
<dbReference type="AlphaFoldDB" id="A0A126UV77"/>
<reference evidence="3 4" key="1">
    <citation type="submission" date="2016-02" db="EMBL/GenBank/DDBJ databases">
        <title>Complete genome sequence of Halocynthiibacter arcticus PAMC 20958t from arctic marine sediment.</title>
        <authorList>
            <person name="Lee Y.M."/>
            <person name="Baek K."/>
            <person name="Lee H.K."/>
            <person name="Shin S.C."/>
        </authorList>
    </citation>
    <scope>NUCLEOTIDE SEQUENCE [LARGE SCALE GENOMIC DNA]</scope>
    <source>
        <strain evidence="3">PAMC 20958</strain>
    </source>
</reference>
<dbReference type="Gene3D" id="1.25.40.10">
    <property type="entry name" value="Tetratricopeptide repeat domain"/>
    <property type="match status" value="1"/>
</dbReference>
<dbReference type="KEGG" id="hat:RC74_00570"/>
<dbReference type="OrthoDB" id="7684399at2"/>
<keyword evidence="1" id="KW-0732">Signal</keyword>
<accession>A0A126UV77</accession>
<protein>
    <recommendedName>
        <fullName evidence="2">Surface lipoprotein assembly modifier C-terminal domain-containing protein</fullName>
    </recommendedName>
</protein>
<name>A0A126UV77_9RHOB</name>
<dbReference type="SUPFAM" id="SSF48452">
    <property type="entry name" value="TPR-like"/>
    <property type="match status" value="1"/>
</dbReference>
<organism evidence="3 4">
    <name type="scientific">Falsihalocynthiibacter arcticus</name>
    <dbReference type="NCBI Taxonomy" id="1579316"/>
    <lineage>
        <taxon>Bacteria</taxon>
        <taxon>Pseudomonadati</taxon>
        <taxon>Pseudomonadota</taxon>
        <taxon>Alphaproteobacteria</taxon>
        <taxon>Rhodobacterales</taxon>
        <taxon>Roseobacteraceae</taxon>
        <taxon>Falsihalocynthiibacter</taxon>
    </lineage>
</organism>
<feature type="signal peptide" evidence="1">
    <location>
        <begin position="1"/>
        <end position="22"/>
    </location>
</feature>
<gene>
    <name evidence="3" type="ORF">RC74_00570</name>
</gene>
<sequence length="459" mass="50025">MHLRPLLLSLLFSACVATASQAEVRLSPQEARSAAAHYLAGGQPVAARQIANGLLIRDPQDLNALLILSVAERNLGNFKAASKAGKKAWSVAVTDSQKYNAALVVAQALASDGSHTFAQIWLRRAAQTAPSEAEKNIAIRDLQYVRSQNPWSMDFRFSLRPSSNINNGSNSDVVIIGGLPLIISGRNKPLSGMGLVVGGRVEYEKPLSKSKTLRFGGDIETRQYKLSEEAISIAPDAKGSDYAFSSFKLYAAYDFAAPSSMNAHSFEASVGRYRYGGEPLSNLIWLKYSLLHRQESGSILQFSLFTEANSRLDDHARDTGRVLAVIQQRRATESGGIFSWNITASTTNLIGDPKFGRASDLANDAIGGGISYTWAKPFFSATTSLSLQYDGQVFEKSRYTQGEKRVDHLGVATLSMFFDDFEYYGFAPVLDFSYARKYSNAALFSADGFGLGLGFRSSF</sequence>
<dbReference type="STRING" id="1579316.RC74_00570"/>
<dbReference type="Proteomes" id="UP000070371">
    <property type="component" value="Chromosome"/>
</dbReference>
<feature type="domain" description="Surface lipoprotein assembly modifier C-terminal" evidence="2">
    <location>
        <begin position="151"/>
        <end position="445"/>
    </location>
</feature>
<dbReference type="Pfam" id="PF04575">
    <property type="entry name" value="SlipAM"/>
    <property type="match status" value="1"/>
</dbReference>
<evidence type="ECO:0000256" key="1">
    <source>
        <dbReference type="SAM" id="SignalP"/>
    </source>
</evidence>